<evidence type="ECO:0000313" key="8">
    <source>
        <dbReference type="Proteomes" id="UP000095767"/>
    </source>
</evidence>
<dbReference type="Proteomes" id="UP000095767">
    <property type="component" value="Unassembled WGS sequence"/>
</dbReference>
<keyword evidence="2" id="KW-0805">Transcription regulation</keyword>
<comment type="caution">
    <text evidence="7">The sequence shown here is derived from an EMBL/GenBank/DDBJ whole genome shotgun (WGS) entry which is preliminary data.</text>
</comment>
<evidence type="ECO:0000256" key="1">
    <source>
        <dbReference type="ARBA" id="ARBA00004123"/>
    </source>
</evidence>
<evidence type="ECO:0000256" key="2">
    <source>
        <dbReference type="ARBA" id="ARBA00023015"/>
    </source>
</evidence>
<sequence length="563" mass="62046">MATTTITPTPIVSGTIPHMTYTARGVGFFGNNISNNNFDTLGVVTSLQQVPSIALPDIPNNGYMSTIASTDTYCAGNPSTSNIVAQDGGVTFHCPYGQEQDQGEESTVGHHQNVVHQRLDAEVAATTNVSREDDNNNINWDEVDMTDDSLLAKFWEEVHLSRLKTKEMDHHVDTDTSSTTPSPEFEQQMVEFWGKKQEEIEAIEDFSEHAIPPSRLKKVVCAKKGKMMMRFDTPPSLTKACEIFVQEISFRAWMCAKSHQRKIILDSDISEAITSIESYGFLNYVVHTDQGEHNLAPRSKPTKKCHLRLTNKPSASHMLPSDQYKRPQSIPQYAEYSPNIHNSSPLPPTNGYHMPLPFPCIPQEPYPLMPTTITPPPILTETIAPMTDMATSQVPPRAQPNIPNTCYMGTIASTISSYSVGYANTSNVGAQYGGEAFQYPHIPPSSLQSSPSFPVANNSGRIAIGTIELNHTKQKVAHIKNAMPAHNTANATNGIDPKATISVDDGQHQHGSLVPEVVPTTNVSGDNKNINWDEVDMADDSLLIKFWEDVMMKEDPNTPRDSL</sequence>
<evidence type="ECO:0000259" key="6">
    <source>
        <dbReference type="Pfam" id="PF00125"/>
    </source>
</evidence>
<dbReference type="InterPro" id="IPR009072">
    <property type="entry name" value="Histone-fold"/>
</dbReference>
<evidence type="ECO:0000256" key="5">
    <source>
        <dbReference type="ARBA" id="ARBA00038129"/>
    </source>
</evidence>
<keyword evidence="4" id="KW-0539">Nucleus</keyword>
<dbReference type="STRING" id="888268.A0A1E5V4T8"/>
<reference evidence="7 8" key="1">
    <citation type="submission" date="2016-09" db="EMBL/GenBank/DDBJ databases">
        <title>The draft genome of Dichanthelium oligosanthes: A C3 panicoid grass species.</title>
        <authorList>
            <person name="Studer A.J."/>
            <person name="Schnable J.C."/>
            <person name="Brutnell T.P."/>
        </authorList>
    </citation>
    <scope>NUCLEOTIDE SEQUENCE [LARGE SCALE GENOMIC DNA]</scope>
    <source>
        <strain evidence="8">cv. Kellogg 1175</strain>
        <tissue evidence="7">Leaf</tissue>
    </source>
</reference>
<accession>A0A1E5V4T8</accession>
<evidence type="ECO:0000256" key="4">
    <source>
        <dbReference type="ARBA" id="ARBA00023242"/>
    </source>
</evidence>
<dbReference type="OrthoDB" id="636685at2759"/>
<name>A0A1E5V4T8_9POAL</name>
<dbReference type="GO" id="GO:0005634">
    <property type="term" value="C:nucleus"/>
    <property type="evidence" value="ECO:0007669"/>
    <property type="project" value="UniProtKB-SubCell"/>
</dbReference>
<dbReference type="GO" id="GO:0046982">
    <property type="term" value="F:protein heterodimerization activity"/>
    <property type="evidence" value="ECO:0007669"/>
    <property type="project" value="InterPro"/>
</dbReference>
<organism evidence="7 8">
    <name type="scientific">Dichanthelium oligosanthes</name>
    <dbReference type="NCBI Taxonomy" id="888268"/>
    <lineage>
        <taxon>Eukaryota</taxon>
        <taxon>Viridiplantae</taxon>
        <taxon>Streptophyta</taxon>
        <taxon>Embryophyta</taxon>
        <taxon>Tracheophyta</taxon>
        <taxon>Spermatophyta</taxon>
        <taxon>Magnoliopsida</taxon>
        <taxon>Liliopsida</taxon>
        <taxon>Poales</taxon>
        <taxon>Poaceae</taxon>
        <taxon>PACMAD clade</taxon>
        <taxon>Panicoideae</taxon>
        <taxon>Panicodae</taxon>
        <taxon>Paniceae</taxon>
        <taxon>Dichantheliinae</taxon>
        <taxon>Dichanthelium</taxon>
    </lineage>
</organism>
<comment type="subcellular location">
    <subcellularLocation>
        <location evidence="1">Nucleus</location>
    </subcellularLocation>
</comment>
<protein>
    <recommendedName>
        <fullName evidence="6">Core Histone H2A/H2B/H3 domain-containing protein</fullName>
    </recommendedName>
</protein>
<dbReference type="PANTHER" id="PTHR10252">
    <property type="entry name" value="HISTONE-LIKE TRANSCRIPTION FACTOR CCAAT-RELATED"/>
    <property type="match status" value="1"/>
</dbReference>
<evidence type="ECO:0000256" key="3">
    <source>
        <dbReference type="ARBA" id="ARBA00023163"/>
    </source>
</evidence>
<dbReference type="AlphaFoldDB" id="A0A1E5V4T8"/>
<dbReference type="EMBL" id="LWDX02051953">
    <property type="protein sequence ID" value="OEL20005.1"/>
    <property type="molecule type" value="Genomic_DNA"/>
</dbReference>
<comment type="similarity">
    <text evidence="5">Belongs to the NFYC/HAP5 subunit family.</text>
</comment>
<evidence type="ECO:0000313" key="7">
    <source>
        <dbReference type="EMBL" id="OEL20005.1"/>
    </source>
</evidence>
<proteinExistence type="inferred from homology"/>
<dbReference type="InterPro" id="IPR007125">
    <property type="entry name" value="H2A/H2B/H3"/>
</dbReference>
<dbReference type="GO" id="GO:0006355">
    <property type="term" value="P:regulation of DNA-templated transcription"/>
    <property type="evidence" value="ECO:0007669"/>
    <property type="project" value="TreeGrafter"/>
</dbReference>
<keyword evidence="8" id="KW-1185">Reference proteome</keyword>
<dbReference type="Gene3D" id="1.10.20.10">
    <property type="entry name" value="Histone, subunit A"/>
    <property type="match status" value="1"/>
</dbReference>
<dbReference type="Pfam" id="PF00125">
    <property type="entry name" value="Histone"/>
    <property type="match status" value="1"/>
</dbReference>
<feature type="domain" description="Core Histone H2A/H2B/H3" evidence="6">
    <location>
        <begin position="197"/>
        <end position="273"/>
    </location>
</feature>
<dbReference type="GO" id="GO:0000976">
    <property type="term" value="F:transcription cis-regulatory region binding"/>
    <property type="evidence" value="ECO:0007669"/>
    <property type="project" value="TreeGrafter"/>
</dbReference>
<gene>
    <name evidence="7" type="ORF">BAE44_0018973</name>
</gene>
<keyword evidence="3" id="KW-0804">Transcription</keyword>
<dbReference type="InterPro" id="IPR050568">
    <property type="entry name" value="Transcr_DNA_Rep_Reg"/>
</dbReference>
<dbReference type="SUPFAM" id="SSF47113">
    <property type="entry name" value="Histone-fold"/>
    <property type="match status" value="1"/>
</dbReference>
<dbReference type="PANTHER" id="PTHR10252:SF143">
    <property type="entry name" value="OS01G0102400 PROTEIN"/>
    <property type="match status" value="1"/>
</dbReference>